<dbReference type="EC" id="1.8.4.11" evidence="2"/>
<comment type="similarity">
    <text evidence="1">Belongs to the MsrA Met sulfoxide reductase family.</text>
</comment>
<protein>
    <recommendedName>
        <fullName evidence="2">peptide-methionine (S)-S-oxide reductase</fullName>
        <ecNumber evidence="2">1.8.4.11</ecNumber>
    </recommendedName>
    <alternativeName>
        <fullName evidence="4">Peptide-methionine (S)-S-oxide reductase</fullName>
    </alternativeName>
</protein>
<proteinExistence type="inferred from homology"/>
<dbReference type="GO" id="GO:0008113">
    <property type="term" value="F:peptide-methionine (S)-S-oxide reductase activity"/>
    <property type="evidence" value="ECO:0007669"/>
    <property type="project" value="UniProtKB-EC"/>
</dbReference>
<dbReference type="AlphaFoldDB" id="A0A9N8HYU8"/>
<dbReference type="PANTHER" id="PTHR43774:SF1">
    <property type="entry name" value="PEPTIDE METHIONINE SULFOXIDE REDUCTASE MSRA 2"/>
    <property type="match status" value="1"/>
</dbReference>
<comment type="caution">
    <text evidence="7">The sequence shown here is derived from an EMBL/GenBank/DDBJ whole genome shotgun (WGS) entry which is preliminary data.</text>
</comment>
<feature type="chain" id="PRO_5040306908" description="peptide-methionine (S)-S-oxide reductase" evidence="5">
    <location>
        <begin position="33"/>
        <end position="179"/>
    </location>
</feature>
<evidence type="ECO:0000256" key="5">
    <source>
        <dbReference type="SAM" id="SignalP"/>
    </source>
</evidence>
<gene>
    <name evidence="7" type="ORF">SEMRO_3022_G342260.1</name>
</gene>
<evidence type="ECO:0000259" key="6">
    <source>
        <dbReference type="Pfam" id="PF01625"/>
    </source>
</evidence>
<dbReference type="PANTHER" id="PTHR43774">
    <property type="entry name" value="PEPTIDE METHIONINE SULFOXIDE REDUCTASE"/>
    <property type="match status" value="1"/>
</dbReference>
<keyword evidence="3" id="KW-0560">Oxidoreductase</keyword>
<organism evidence="7 8">
    <name type="scientific">Seminavis robusta</name>
    <dbReference type="NCBI Taxonomy" id="568900"/>
    <lineage>
        <taxon>Eukaryota</taxon>
        <taxon>Sar</taxon>
        <taxon>Stramenopiles</taxon>
        <taxon>Ochrophyta</taxon>
        <taxon>Bacillariophyta</taxon>
        <taxon>Bacillariophyceae</taxon>
        <taxon>Bacillariophycidae</taxon>
        <taxon>Naviculales</taxon>
        <taxon>Naviculaceae</taxon>
        <taxon>Seminavis</taxon>
    </lineage>
</organism>
<dbReference type="Gene3D" id="3.30.1060.10">
    <property type="entry name" value="Peptide methionine sulphoxide reductase MsrA"/>
    <property type="match status" value="1"/>
</dbReference>
<keyword evidence="8" id="KW-1185">Reference proteome</keyword>
<evidence type="ECO:0000313" key="7">
    <source>
        <dbReference type="EMBL" id="CAB9530742.1"/>
    </source>
</evidence>
<accession>A0A9N8HYU8</accession>
<reference evidence="7" key="1">
    <citation type="submission" date="2020-06" db="EMBL/GenBank/DDBJ databases">
        <authorList>
            <consortium name="Plant Systems Biology data submission"/>
        </authorList>
    </citation>
    <scope>NUCLEOTIDE SEQUENCE</scope>
    <source>
        <strain evidence="7">D6</strain>
    </source>
</reference>
<dbReference type="OrthoDB" id="77405at2759"/>
<name>A0A9N8HYU8_9STRA</name>
<feature type="domain" description="Peptide methionine sulphoxide reductase MsrA" evidence="6">
    <location>
        <begin position="50"/>
        <end position="173"/>
    </location>
</feature>
<evidence type="ECO:0000256" key="2">
    <source>
        <dbReference type="ARBA" id="ARBA00012502"/>
    </source>
</evidence>
<dbReference type="InterPro" id="IPR002569">
    <property type="entry name" value="Met_Sox_Rdtase_MsrA_dom"/>
</dbReference>
<evidence type="ECO:0000256" key="4">
    <source>
        <dbReference type="ARBA" id="ARBA00030643"/>
    </source>
</evidence>
<sequence>MAASLLPSRSSPVAATALVMFLSLLFPHSIHSFVPPHSNAVVRSNSRLNMQLDGVVGCVVGYSGGKARNPTYQNIQDYTEALLVEYNPNKLSYRDILQEWSGMDYPFVQQKTQYRSAIFALNDEQLAQAQDFVSELEERYKEKGPIFVDVEPVTKFYRGEEYHQDFLAKQKSGRSLRMF</sequence>
<evidence type="ECO:0000256" key="1">
    <source>
        <dbReference type="ARBA" id="ARBA00005591"/>
    </source>
</evidence>
<dbReference type="SUPFAM" id="SSF55068">
    <property type="entry name" value="Peptide methionine sulfoxide reductase"/>
    <property type="match status" value="1"/>
</dbReference>
<feature type="signal peptide" evidence="5">
    <location>
        <begin position="1"/>
        <end position="32"/>
    </location>
</feature>
<evidence type="ECO:0000256" key="3">
    <source>
        <dbReference type="ARBA" id="ARBA00023002"/>
    </source>
</evidence>
<dbReference type="InterPro" id="IPR036509">
    <property type="entry name" value="Met_Sox_Rdtase_MsrA_sf"/>
</dbReference>
<dbReference type="Proteomes" id="UP001153069">
    <property type="component" value="Unassembled WGS sequence"/>
</dbReference>
<evidence type="ECO:0000313" key="8">
    <source>
        <dbReference type="Proteomes" id="UP001153069"/>
    </source>
</evidence>
<dbReference type="EMBL" id="CAICTM010003020">
    <property type="protein sequence ID" value="CAB9530742.1"/>
    <property type="molecule type" value="Genomic_DNA"/>
</dbReference>
<keyword evidence="5" id="KW-0732">Signal</keyword>
<dbReference type="Pfam" id="PF01625">
    <property type="entry name" value="PMSR"/>
    <property type="match status" value="1"/>
</dbReference>